<dbReference type="Proteomes" id="UP001241110">
    <property type="component" value="Unassembled WGS sequence"/>
</dbReference>
<organism evidence="9 10">
    <name type="scientific">Xanthocytophaga flava</name>
    <dbReference type="NCBI Taxonomy" id="3048013"/>
    <lineage>
        <taxon>Bacteria</taxon>
        <taxon>Pseudomonadati</taxon>
        <taxon>Bacteroidota</taxon>
        <taxon>Cytophagia</taxon>
        <taxon>Cytophagales</taxon>
        <taxon>Rhodocytophagaceae</taxon>
        <taxon>Xanthocytophaga</taxon>
    </lineage>
</organism>
<dbReference type="PRINTS" id="PR00344">
    <property type="entry name" value="BCTRLSENSOR"/>
</dbReference>
<evidence type="ECO:0000313" key="10">
    <source>
        <dbReference type="Proteomes" id="UP001241110"/>
    </source>
</evidence>
<evidence type="ECO:0000256" key="4">
    <source>
        <dbReference type="ARBA" id="ARBA00022679"/>
    </source>
</evidence>
<dbReference type="SMART" id="SM00387">
    <property type="entry name" value="HATPase_c"/>
    <property type="match status" value="1"/>
</dbReference>
<dbReference type="EC" id="2.7.13.3" evidence="2"/>
<comment type="catalytic activity">
    <reaction evidence="1">
        <text>ATP + protein L-histidine = ADP + protein N-phospho-L-histidine.</text>
        <dbReference type="EC" id="2.7.13.3"/>
    </reaction>
</comment>
<keyword evidence="3 6" id="KW-0597">Phosphoprotein</keyword>
<dbReference type="CDD" id="cd00075">
    <property type="entry name" value="HATPase"/>
    <property type="match status" value="1"/>
</dbReference>
<keyword evidence="4" id="KW-0808">Transferase</keyword>
<evidence type="ECO:0000256" key="2">
    <source>
        <dbReference type="ARBA" id="ARBA00012438"/>
    </source>
</evidence>
<dbReference type="InterPro" id="IPR003661">
    <property type="entry name" value="HisK_dim/P_dom"/>
</dbReference>
<dbReference type="RefSeq" id="WP_313979761.1">
    <property type="nucleotide sequence ID" value="NZ_JASJOS010000005.1"/>
</dbReference>
<evidence type="ECO:0000256" key="1">
    <source>
        <dbReference type="ARBA" id="ARBA00000085"/>
    </source>
</evidence>
<sequence>MDKEKIRILYVDDELNNLNMFRASFRLDYDIVTSLSGKDALEQTRKSSFHVVIADQRMPEMSGVEFFEKLLEDDPEPVRILLTGYTNIESVIDAINRGQVFRYIKKPWEEDDLRLTIENAYEIYYTRQALKRKNEELAKMNADLMRANEELNRFVYSASHDLKAPLASIMGIVQVARMEGEEHEAAHYLSLIERSVKQLETFIQNIIDYYKNIRYQENLVEINFDSLIQETIDSFQYYQNISEIDFDISVQQSTTFINDDFRMRVIFNNLVSNAIKYQKKKAADKKINIHVRTADGIAVIHIRDNGIGIPDEYIKDIYKMFFRATEVSAGSGMGLYIVKEAIEKMHGQISVASKEGEGTAFTVVLPNRN</sequence>
<dbReference type="InterPro" id="IPR001789">
    <property type="entry name" value="Sig_transdc_resp-reg_receiver"/>
</dbReference>
<dbReference type="AlphaFoldDB" id="A0AAE3QR55"/>
<dbReference type="InterPro" id="IPR005467">
    <property type="entry name" value="His_kinase_dom"/>
</dbReference>
<dbReference type="InterPro" id="IPR003594">
    <property type="entry name" value="HATPase_dom"/>
</dbReference>
<dbReference type="PROSITE" id="PS50110">
    <property type="entry name" value="RESPONSE_REGULATORY"/>
    <property type="match status" value="1"/>
</dbReference>
<dbReference type="SUPFAM" id="SSF55874">
    <property type="entry name" value="ATPase domain of HSP90 chaperone/DNA topoisomerase II/histidine kinase"/>
    <property type="match status" value="1"/>
</dbReference>
<dbReference type="PANTHER" id="PTHR43547">
    <property type="entry name" value="TWO-COMPONENT HISTIDINE KINASE"/>
    <property type="match status" value="1"/>
</dbReference>
<dbReference type="SUPFAM" id="SSF52172">
    <property type="entry name" value="CheY-like"/>
    <property type="match status" value="1"/>
</dbReference>
<accession>A0AAE3QR55</accession>
<dbReference type="Pfam" id="PF02518">
    <property type="entry name" value="HATPase_c"/>
    <property type="match status" value="1"/>
</dbReference>
<keyword evidence="5 9" id="KW-0418">Kinase</keyword>
<dbReference type="InterPro" id="IPR036890">
    <property type="entry name" value="HATPase_C_sf"/>
</dbReference>
<dbReference type="Gene3D" id="3.30.565.10">
    <property type="entry name" value="Histidine kinase-like ATPase, C-terminal domain"/>
    <property type="match status" value="1"/>
</dbReference>
<name>A0AAE3QR55_9BACT</name>
<dbReference type="SMART" id="SM00388">
    <property type="entry name" value="HisKA"/>
    <property type="match status" value="1"/>
</dbReference>
<feature type="modified residue" description="4-aspartylphosphate" evidence="6">
    <location>
        <position position="55"/>
    </location>
</feature>
<dbReference type="Gene3D" id="3.40.50.2300">
    <property type="match status" value="1"/>
</dbReference>
<dbReference type="GO" id="GO:0000155">
    <property type="term" value="F:phosphorelay sensor kinase activity"/>
    <property type="evidence" value="ECO:0007669"/>
    <property type="project" value="InterPro"/>
</dbReference>
<evidence type="ECO:0000313" key="9">
    <source>
        <dbReference type="EMBL" id="MDJ1481675.1"/>
    </source>
</evidence>
<dbReference type="Pfam" id="PF00072">
    <property type="entry name" value="Response_reg"/>
    <property type="match status" value="1"/>
</dbReference>
<dbReference type="CDD" id="cd17569">
    <property type="entry name" value="REC_HupR-like"/>
    <property type="match status" value="1"/>
</dbReference>
<dbReference type="SMART" id="SM00448">
    <property type="entry name" value="REC"/>
    <property type="match status" value="1"/>
</dbReference>
<feature type="domain" description="Histidine kinase" evidence="7">
    <location>
        <begin position="157"/>
        <end position="369"/>
    </location>
</feature>
<protein>
    <recommendedName>
        <fullName evidence="2">histidine kinase</fullName>
        <ecNumber evidence="2">2.7.13.3</ecNumber>
    </recommendedName>
</protein>
<evidence type="ECO:0000259" key="7">
    <source>
        <dbReference type="PROSITE" id="PS50109"/>
    </source>
</evidence>
<evidence type="ECO:0000256" key="6">
    <source>
        <dbReference type="PROSITE-ProRule" id="PRU00169"/>
    </source>
</evidence>
<evidence type="ECO:0000256" key="3">
    <source>
        <dbReference type="ARBA" id="ARBA00022553"/>
    </source>
</evidence>
<dbReference type="PROSITE" id="PS50109">
    <property type="entry name" value="HIS_KIN"/>
    <property type="match status" value="1"/>
</dbReference>
<evidence type="ECO:0000259" key="8">
    <source>
        <dbReference type="PROSITE" id="PS50110"/>
    </source>
</evidence>
<dbReference type="Pfam" id="PF00512">
    <property type="entry name" value="HisKA"/>
    <property type="match status" value="1"/>
</dbReference>
<dbReference type="InterPro" id="IPR004358">
    <property type="entry name" value="Sig_transdc_His_kin-like_C"/>
</dbReference>
<dbReference type="Gene3D" id="1.10.287.130">
    <property type="match status" value="1"/>
</dbReference>
<dbReference type="InterPro" id="IPR011006">
    <property type="entry name" value="CheY-like_superfamily"/>
</dbReference>
<feature type="domain" description="Response regulatory" evidence="8">
    <location>
        <begin position="7"/>
        <end position="121"/>
    </location>
</feature>
<dbReference type="EMBL" id="JASJOS010000005">
    <property type="protein sequence ID" value="MDJ1481675.1"/>
    <property type="molecule type" value="Genomic_DNA"/>
</dbReference>
<evidence type="ECO:0000256" key="5">
    <source>
        <dbReference type="ARBA" id="ARBA00022777"/>
    </source>
</evidence>
<proteinExistence type="predicted"/>
<dbReference type="PANTHER" id="PTHR43547:SF2">
    <property type="entry name" value="HYBRID SIGNAL TRANSDUCTION HISTIDINE KINASE C"/>
    <property type="match status" value="1"/>
</dbReference>
<gene>
    <name evidence="9" type="ORF">QNI16_14335</name>
</gene>
<dbReference type="FunFam" id="3.30.565.10:FF:000006">
    <property type="entry name" value="Sensor histidine kinase WalK"/>
    <property type="match status" value="1"/>
</dbReference>
<dbReference type="CDD" id="cd00082">
    <property type="entry name" value="HisKA"/>
    <property type="match status" value="1"/>
</dbReference>
<reference evidence="9" key="1">
    <citation type="submission" date="2023-05" db="EMBL/GenBank/DDBJ databases">
        <authorList>
            <person name="Zhang X."/>
        </authorList>
    </citation>
    <scope>NUCLEOTIDE SEQUENCE</scope>
    <source>
        <strain evidence="9">YF14B1</strain>
    </source>
</reference>
<comment type="caution">
    <text evidence="9">The sequence shown here is derived from an EMBL/GenBank/DDBJ whole genome shotgun (WGS) entry which is preliminary data.</text>
</comment>